<dbReference type="InterPro" id="IPR025963">
    <property type="entry name" value="FLgD_Tudor"/>
</dbReference>
<gene>
    <name evidence="9" type="primary">flgD</name>
    <name evidence="9" type="ORF">CKO40_01840</name>
</gene>
<dbReference type="GO" id="GO:0044781">
    <property type="term" value="P:bacterial-type flagellum organization"/>
    <property type="evidence" value="ECO:0007669"/>
    <property type="project" value="UniProtKB-UniRule"/>
</dbReference>
<feature type="region of interest" description="Disordered" evidence="6">
    <location>
        <begin position="1"/>
        <end position="22"/>
    </location>
</feature>
<accession>A0AAJ0X7Q6</accession>
<dbReference type="Gene3D" id="2.30.30.910">
    <property type="match status" value="1"/>
</dbReference>
<comment type="similarity">
    <text evidence="1 5">Belongs to the FlgD family.</text>
</comment>
<feature type="domain" description="FlgD Tudor-like" evidence="8">
    <location>
        <begin position="86"/>
        <end position="228"/>
    </location>
</feature>
<keyword evidence="9" id="KW-0966">Cell projection</keyword>
<dbReference type="Pfam" id="PF13861">
    <property type="entry name" value="FLgD_tudor"/>
    <property type="match status" value="1"/>
</dbReference>
<dbReference type="Proteomes" id="UP001296776">
    <property type="component" value="Unassembled WGS sequence"/>
</dbReference>
<dbReference type="InterPro" id="IPR025965">
    <property type="entry name" value="FlgD/Vpr_Ig-like"/>
</dbReference>
<dbReference type="AlphaFoldDB" id="A0AAJ0X7Q6"/>
<keyword evidence="10" id="KW-1185">Reference proteome</keyword>
<keyword evidence="9" id="KW-0282">Flagellum</keyword>
<evidence type="ECO:0000256" key="4">
    <source>
        <dbReference type="ARBA" id="ARBA00024746"/>
    </source>
</evidence>
<dbReference type="Pfam" id="PF13860">
    <property type="entry name" value="FlgD_ig"/>
    <property type="match status" value="1"/>
</dbReference>
<name>A0AAJ0X7Q6_9GAMM</name>
<evidence type="ECO:0000313" key="10">
    <source>
        <dbReference type="Proteomes" id="UP001296776"/>
    </source>
</evidence>
<reference evidence="9" key="1">
    <citation type="submission" date="2017-08" db="EMBL/GenBank/DDBJ databases">
        <authorList>
            <person name="Imhoff J.F."/>
            <person name="Rahn T."/>
            <person name="Kuenzel S."/>
            <person name="Neulinger S.C."/>
        </authorList>
    </citation>
    <scope>NUCLEOTIDE SEQUENCE</scope>
    <source>
        <strain evidence="9">DSM 11080</strain>
    </source>
</reference>
<evidence type="ECO:0000259" key="7">
    <source>
        <dbReference type="Pfam" id="PF13860"/>
    </source>
</evidence>
<evidence type="ECO:0000256" key="1">
    <source>
        <dbReference type="ARBA" id="ARBA00010577"/>
    </source>
</evidence>
<sequence length="231" mass="24289">MINGIESQSAASRASNGGTSLPLTQSQELRESFLELLTTQLQNQDPLNPLENAEMTSQIAQINTVSGIEQLNQTLKIITGQIDAGQALQAAELVGQGVLMPGNRVLLQQDEEGDAVTTPFGIEMEQPAENVRVTITGPSGEVVNRYDIGSVAAGVQSFTWDGLTSEGAVAASGAYTVSLEATDADGEAVDAEALNYAQVQGVTPQDQNGQVRLDLGGVYGQIALDDIRMIL</sequence>
<evidence type="ECO:0000256" key="2">
    <source>
        <dbReference type="ARBA" id="ARBA00016013"/>
    </source>
</evidence>
<evidence type="ECO:0000259" key="8">
    <source>
        <dbReference type="Pfam" id="PF13861"/>
    </source>
</evidence>
<keyword evidence="3 5" id="KW-1005">Bacterial flagellum biogenesis</keyword>
<dbReference type="EMBL" id="NRSJ01000002">
    <property type="protein sequence ID" value="MBK1703324.1"/>
    <property type="molecule type" value="Genomic_DNA"/>
</dbReference>
<organism evidence="9 10">
    <name type="scientific">Halochromatium glycolicum</name>
    <dbReference type="NCBI Taxonomy" id="85075"/>
    <lineage>
        <taxon>Bacteria</taxon>
        <taxon>Pseudomonadati</taxon>
        <taxon>Pseudomonadota</taxon>
        <taxon>Gammaproteobacteria</taxon>
        <taxon>Chromatiales</taxon>
        <taxon>Chromatiaceae</taxon>
        <taxon>Halochromatium</taxon>
    </lineage>
</organism>
<evidence type="ECO:0000256" key="3">
    <source>
        <dbReference type="ARBA" id="ARBA00022795"/>
    </source>
</evidence>
<evidence type="ECO:0000256" key="5">
    <source>
        <dbReference type="RuleBase" id="RU362076"/>
    </source>
</evidence>
<dbReference type="InterPro" id="IPR005648">
    <property type="entry name" value="FlgD"/>
</dbReference>
<evidence type="ECO:0000313" key="9">
    <source>
        <dbReference type="EMBL" id="MBK1703324.1"/>
    </source>
</evidence>
<protein>
    <recommendedName>
        <fullName evidence="2 5">Basal-body rod modification protein FlgD</fullName>
    </recommendedName>
</protein>
<keyword evidence="9" id="KW-0969">Cilium</keyword>
<dbReference type="Gene3D" id="2.60.40.4070">
    <property type="match status" value="1"/>
</dbReference>
<proteinExistence type="inferred from homology"/>
<dbReference type="Pfam" id="PF03963">
    <property type="entry name" value="FlgD"/>
    <property type="match status" value="1"/>
</dbReference>
<evidence type="ECO:0000256" key="6">
    <source>
        <dbReference type="SAM" id="MobiDB-lite"/>
    </source>
</evidence>
<comment type="function">
    <text evidence="4 5">Required for flagellar hook formation. May act as a scaffolding protein.</text>
</comment>
<comment type="caution">
    <text evidence="9">The sequence shown here is derived from an EMBL/GenBank/DDBJ whole genome shotgun (WGS) entry which is preliminary data.</text>
</comment>
<feature type="domain" description="FlgD/Vpr Ig-like" evidence="7">
    <location>
        <begin position="117"/>
        <end position="185"/>
    </location>
</feature>
<dbReference type="RefSeq" id="WP_200344187.1">
    <property type="nucleotide sequence ID" value="NZ_NRSJ01000002.1"/>
</dbReference>
<reference evidence="9" key="2">
    <citation type="journal article" date="2020" name="Microorganisms">
        <title>Osmotic Adaptation and Compatible Solute Biosynthesis of Phototrophic Bacteria as Revealed from Genome Analyses.</title>
        <authorList>
            <person name="Imhoff J.F."/>
            <person name="Rahn T."/>
            <person name="Kunzel S."/>
            <person name="Keller A."/>
            <person name="Neulinger S.C."/>
        </authorList>
    </citation>
    <scope>NUCLEOTIDE SEQUENCE</scope>
    <source>
        <strain evidence="9">DSM 11080</strain>
    </source>
</reference>